<feature type="chain" id="PRO_5025471977" evidence="3">
    <location>
        <begin position="16"/>
        <end position="492"/>
    </location>
</feature>
<keyword evidence="1" id="KW-1015">Disulfide bond</keyword>
<dbReference type="Pfam" id="PF00429">
    <property type="entry name" value="TLV_coat"/>
    <property type="match status" value="1"/>
</dbReference>
<name>A0A672G3Q7_SALFA</name>
<keyword evidence="5" id="KW-1185">Reference proteome</keyword>
<reference evidence="4" key="3">
    <citation type="submission" date="2025-09" db="UniProtKB">
        <authorList>
            <consortium name="Ensembl"/>
        </authorList>
    </citation>
    <scope>IDENTIFICATION</scope>
</reference>
<keyword evidence="2" id="KW-1133">Transmembrane helix</keyword>
<organism evidence="4 5">
    <name type="scientific">Salarias fasciatus</name>
    <name type="common">Jewelled blenny</name>
    <name type="synonym">Blennius fasciatus</name>
    <dbReference type="NCBI Taxonomy" id="181472"/>
    <lineage>
        <taxon>Eukaryota</taxon>
        <taxon>Metazoa</taxon>
        <taxon>Chordata</taxon>
        <taxon>Craniata</taxon>
        <taxon>Vertebrata</taxon>
        <taxon>Euteleostomi</taxon>
        <taxon>Actinopterygii</taxon>
        <taxon>Neopterygii</taxon>
        <taxon>Teleostei</taxon>
        <taxon>Neoteleostei</taxon>
        <taxon>Acanthomorphata</taxon>
        <taxon>Ovalentaria</taxon>
        <taxon>Blenniimorphae</taxon>
        <taxon>Blenniiformes</taxon>
        <taxon>Blennioidei</taxon>
        <taxon>Blenniidae</taxon>
        <taxon>Salariinae</taxon>
        <taxon>Salarias</taxon>
    </lineage>
</organism>
<dbReference type="InParanoid" id="A0A672G3Q7"/>
<reference evidence="4" key="2">
    <citation type="submission" date="2025-08" db="UniProtKB">
        <authorList>
            <consortium name="Ensembl"/>
        </authorList>
    </citation>
    <scope>IDENTIFICATION</scope>
</reference>
<dbReference type="InterPro" id="IPR018154">
    <property type="entry name" value="TLV/ENV_coat_polyprotein"/>
</dbReference>
<protein>
    <submittedName>
        <fullName evidence="4">Uncharacterized protein</fullName>
    </submittedName>
</protein>
<dbReference type="PANTHER" id="PTHR10424">
    <property type="entry name" value="VIRAL ENVELOPE PROTEIN"/>
    <property type="match status" value="1"/>
</dbReference>
<accession>A0A672G3Q7</accession>
<keyword evidence="2" id="KW-0472">Membrane</keyword>
<keyword evidence="3" id="KW-0732">Signal</keyword>
<feature type="transmembrane region" description="Helical" evidence="2">
    <location>
        <begin position="433"/>
        <end position="455"/>
    </location>
</feature>
<dbReference type="OMA" id="ASICCEQ"/>
<feature type="signal peptide" evidence="3">
    <location>
        <begin position="1"/>
        <end position="15"/>
    </location>
</feature>
<evidence type="ECO:0000313" key="4">
    <source>
        <dbReference type="Ensembl" id="ENSSFAP00005011635.1"/>
    </source>
</evidence>
<reference evidence="4" key="1">
    <citation type="submission" date="2019-06" db="EMBL/GenBank/DDBJ databases">
        <authorList>
            <consortium name="Wellcome Sanger Institute Data Sharing"/>
        </authorList>
    </citation>
    <scope>NUCLEOTIDE SEQUENCE [LARGE SCALE GENOMIC DNA]</scope>
</reference>
<dbReference type="Gene3D" id="1.10.287.210">
    <property type="match status" value="1"/>
</dbReference>
<evidence type="ECO:0000256" key="1">
    <source>
        <dbReference type="ARBA" id="ARBA00023157"/>
    </source>
</evidence>
<evidence type="ECO:0000256" key="3">
    <source>
        <dbReference type="SAM" id="SignalP"/>
    </source>
</evidence>
<dbReference type="SUPFAM" id="SSF58069">
    <property type="entry name" value="Virus ectodomain"/>
    <property type="match status" value="1"/>
</dbReference>
<dbReference type="AlphaFoldDB" id="A0A672G3Q7"/>
<sequence>MEMFLVLMMLLPALAVMAPPLHRGHVVEDLAGPQDNLWWRAARAVARGLHNSSCIVCAFMPHATPANTLLIPHPVSLSDSLYTFIRYRKNQTLLTLRYPNATVPPLTPFREPMHFSNITNFTCAHTGTIYELRGLHSPFGPPPLCVRQPARTRSHLGDTVGCALTLNVSCSVDHQPCPNATSPHASTWWSGSPLWSVIYLNYSVFANMSSLFLQWDAKTVLKGDIVSFPSRAGYGYPTDMVCVCGHRSYIYLPRDWSGTCYLAHLIPAVTVHSSAADIPGVRRLRKRAVAVPEEKRRIGWGQAFWGGFFPWHGTVRNQHEINSLAWELENLTGLVTEGFDLLTDEQKAERVMGLQNRVALDLLLAEKGGVCALIGDHCCTWVPDVSDNMTNIHAQLSSLLAELHAQETGVPSSGWDFWGWLAGAGWRAWLTKVAGMLAVFLSILGVFSCCIVPLVRGNVMEISHVCMPFPACRAHRGIFCKQPFYFFLIILA</sequence>
<dbReference type="Ensembl" id="ENSSFAT00005012129.1">
    <property type="protein sequence ID" value="ENSSFAP00005011635.1"/>
    <property type="gene ID" value="ENSSFAG00005006496.1"/>
</dbReference>
<dbReference type="Proteomes" id="UP000472267">
    <property type="component" value="Chromosome 6"/>
</dbReference>
<keyword evidence="2" id="KW-0812">Transmembrane</keyword>
<dbReference type="PANTHER" id="PTHR10424:SF73">
    <property type="entry name" value="ENDOGENOUS RETROVIRUS GROUP FC1 ENV POLYPROTEIN-RELATED"/>
    <property type="match status" value="1"/>
</dbReference>
<evidence type="ECO:0000313" key="5">
    <source>
        <dbReference type="Proteomes" id="UP000472267"/>
    </source>
</evidence>
<proteinExistence type="predicted"/>
<evidence type="ECO:0000256" key="2">
    <source>
        <dbReference type="SAM" id="Phobius"/>
    </source>
</evidence>